<evidence type="ECO:0000313" key="2">
    <source>
        <dbReference type="EMBL" id="MFC7140401.1"/>
    </source>
</evidence>
<dbReference type="RefSeq" id="WP_274325959.1">
    <property type="nucleotide sequence ID" value="NZ_CP118158.1"/>
</dbReference>
<feature type="region of interest" description="Disordered" evidence="1">
    <location>
        <begin position="381"/>
        <end position="400"/>
    </location>
</feature>
<evidence type="ECO:0008006" key="4">
    <source>
        <dbReference type="Google" id="ProtNLM"/>
    </source>
</evidence>
<feature type="region of interest" description="Disordered" evidence="1">
    <location>
        <begin position="1"/>
        <end position="21"/>
    </location>
</feature>
<dbReference type="EMBL" id="JBHTAS010000001">
    <property type="protein sequence ID" value="MFC7140401.1"/>
    <property type="molecule type" value="Genomic_DNA"/>
</dbReference>
<accession>A0ABD5Y0G0</accession>
<protein>
    <recommendedName>
        <fullName evidence="4">YokE-like PH domain-containing protein</fullName>
    </recommendedName>
</protein>
<gene>
    <name evidence="2" type="ORF">ACFQMA_11245</name>
</gene>
<dbReference type="Proteomes" id="UP001596432">
    <property type="component" value="Unassembled WGS sequence"/>
</dbReference>
<sequence length="417" mass="45496">MFDRVNDAISGGSGSGDADAEHLGDMLREGEQLAHALANDGTIEHTQDGRTTTIESSGDHGAYMLVTDERVLWILGDKPEEPEIAFELTDLETSHVRKGLLNSKLEVQTDDETVVFDPDEGDVEEAEDYIDAVGSSWSDMAAALAHARDAIAAYEDACQRGKDPNQHALSARSQFSQARRCATREDRAPEQKIRTEVNAVVEELEHTTVTAWLDRAVSAYETVETALEDGDYGEACEAYVDAAEAIEEARESLDDVDHPPEGAADRLDSLESDLRAAGEGFLDDAAGRCETALSAEDATVAVDAWEEAFDRYRAATDAGWNGYAPVSEDALEYQLTWVTAGLLEAMSAHAAALEREGDDSADDDEAGDRYEDAEAWFERARDLAAERPHHEADPYEEALDRVEEKRLESAGWEFGGG</sequence>
<dbReference type="GeneID" id="78820689"/>
<proteinExistence type="predicted"/>
<evidence type="ECO:0000256" key="1">
    <source>
        <dbReference type="SAM" id="MobiDB-lite"/>
    </source>
</evidence>
<keyword evidence="3" id="KW-1185">Reference proteome</keyword>
<organism evidence="2 3">
    <name type="scientific">Halosimplex aquaticum</name>
    <dbReference type="NCBI Taxonomy" id="3026162"/>
    <lineage>
        <taxon>Archaea</taxon>
        <taxon>Methanobacteriati</taxon>
        <taxon>Methanobacteriota</taxon>
        <taxon>Stenosarchaea group</taxon>
        <taxon>Halobacteria</taxon>
        <taxon>Halobacteriales</taxon>
        <taxon>Haloarculaceae</taxon>
        <taxon>Halosimplex</taxon>
    </lineage>
</organism>
<evidence type="ECO:0000313" key="3">
    <source>
        <dbReference type="Proteomes" id="UP001596432"/>
    </source>
</evidence>
<reference evidence="2 3" key="1">
    <citation type="journal article" date="2019" name="Int. J. Syst. Evol. Microbiol.">
        <title>The Global Catalogue of Microorganisms (GCM) 10K type strain sequencing project: providing services to taxonomists for standard genome sequencing and annotation.</title>
        <authorList>
            <consortium name="The Broad Institute Genomics Platform"/>
            <consortium name="The Broad Institute Genome Sequencing Center for Infectious Disease"/>
            <person name="Wu L."/>
            <person name="Ma J."/>
        </authorList>
    </citation>
    <scope>NUCLEOTIDE SEQUENCE [LARGE SCALE GENOMIC DNA]</scope>
    <source>
        <strain evidence="2 3">XZYJT29</strain>
    </source>
</reference>
<name>A0ABD5Y0G0_9EURY</name>
<comment type="caution">
    <text evidence="2">The sequence shown here is derived from an EMBL/GenBank/DDBJ whole genome shotgun (WGS) entry which is preliminary data.</text>
</comment>
<dbReference type="AlphaFoldDB" id="A0ABD5Y0G0"/>